<dbReference type="EMBL" id="WWTB01000010">
    <property type="protein sequence ID" value="MZJ85949.1"/>
    <property type="molecule type" value="Genomic_DNA"/>
</dbReference>
<evidence type="ECO:0000256" key="5">
    <source>
        <dbReference type="ARBA" id="ARBA00023136"/>
    </source>
</evidence>
<dbReference type="EMBL" id="CZAQ01000007">
    <property type="protein sequence ID" value="CUO94422.1"/>
    <property type="molecule type" value="Genomic_DNA"/>
</dbReference>
<feature type="transmembrane region" description="Helical" evidence="6">
    <location>
        <begin position="12"/>
        <end position="35"/>
    </location>
</feature>
<accession>A0A174J3U6</accession>
<comment type="subcellular location">
    <subcellularLocation>
        <location evidence="1">Membrane</location>
        <topology evidence="1">Multi-pass membrane protein</topology>
    </subcellularLocation>
</comment>
<dbReference type="GO" id="GO:0005886">
    <property type="term" value="C:plasma membrane"/>
    <property type="evidence" value="ECO:0007669"/>
    <property type="project" value="TreeGrafter"/>
</dbReference>
<evidence type="ECO:0000256" key="2">
    <source>
        <dbReference type="ARBA" id="ARBA00009399"/>
    </source>
</evidence>
<evidence type="ECO:0000313" key="8">
    <source>
        <dbReference type="EMBL" id="CUO94422.1"/>
    </source>
</evidence>
<reference evidence="8 10" key="1">
    <citation type="submission" date="2015-09" db="EMBL/GenBank/DDBJ databases">
        <authorList>
            <consortium name="Pathogen Informatics"/>
        </authorList>
    </citation>
    <scope>NUCLEOTIDE SEQUENCE [LARGE SCALE GENOMIC DNA]</scope>
    <source>
        <strain evidence="8 10">2789STDY5834902</strain>
    </source>
</reference>
<reference evidence="9 11" key="2">
    <citation type="journal article" date="2019" name="Nat. Med.">
        <title>A library of human gut bacterial isolates paired with longitudinal multiomics data enables mechanistic microbiome research.</title>
        <authorList>
            <person name="Poyet M."/>
            <person name="Groussin M."/>
            <person name="Gibbons S.M."/>
            <person name="Avila-Pacheco J."/>
            <person name="Jiang X."/>
            <person name="Kearney S.M."/>
            <person name="Perrotta A.R."/>
            <person name="Berdy B."/>
            <person name="Zhao S."/>
            <person name="Lieberman T.D."/>
            <person name="Swanson P.K."/>
            <person name="Smith M."/>
            <person name="Roesemann S."/>
            <person name="Alexander J.E."/>
            <person name="Rich S.A."/>
            <person name="Livny J."/>
            <person name="Vlamakis H."/>
            <person name="Clish C."/>
            <person name="Bullock K."/>
            <person name="Deik A."/>
            <person name="Scott J."/>
            <person name="Pierce K.A."/>
            <person name="Xavier R.J."/>
            <person name="Alm E.J."/>
        </authorList>
    </citation>
    <scope>NUCLEOTIDE SEQUENCE [LARGE SCALE GENOMIC DNA]</scope>
    <source>
        <strain evidence="9 11">BIOML-A10</strain>
    </source>
</reference>
<keyword evidence="3 6" id="KW-0812">Transmembrane</keyword>
<dbReference type="GO" id="GO:0000271">
    <property type="term" value="P:polysaccharide biosynthetic process"/>
    <property type="evidence" value="ECO:0007669"/>
    <property type="project" value="InterPro"/>
</dbReference>
<dbReference type="RefSeq" id="WP_055250894.1">
    <property type="nucleotide sequence ID" value="NZ_CABIXX010000007.1"/>
</dbReference>
<evidence type="ECO:0000256" key="1">
    <source>
        <dbReference type="ARBA" id="ARBA00004141"/>
    </source>
</evidence>
<evidence type="ECO:0000256" key="4">
    <source>
        <dbReference type="ARBA" id="ARBA00022989"/>
    </source>
</evidence>
<feature type="transmembrane region" description="Helical" evidence="6">
    <location>
        <begin position="47"/>
        <end position="66"/>
    </location>
</feature>
<name>A0A174J3U6_9ACTN</name>
<feature type="transmembrane region" description="Helical" evidence="6">
    <location>
        <begin position="104"/>
        <end position="124"/>
    </location>
</feature>
<dbReference type="PANTHER" id="PTHR38459">
    <property type="entry name" value="PROPHAGE BACTOPRENOL-LINKED GLUCOSE TRANSLOCASE HOMOLOG"/>
    <property type="match status" value="1"/>
</dbReference>
<evidence type="ECO:0000256" key="6">
    <source>
        <dbReference type="SAM" id="Phobius"/>
    </source>
</evidence>
<comment type="similarity">
    <text evidence="2">Belongs to the GtrA family.</text>
</comment>
<dbReference type="InterPro" id="IPR007267">
    <property type="entry name" value="GtrA_DPMS_TM"/>
</dbReference>
<keyword evidence="4 6" id="KW-1133">Transmembrane helix</keyword>
<feature type="domain" description="GtrA/DPMS transmembrane" evidence="7">
    <location>
        <begin position="15"/>
        <end position="129"/>
    </location>
</feature>
<dbReference type="Proteomes" id="UP000481598">
    <property type="component" value="Unassembled WGS sequence"/>
</dbReference>
<dbReference type="AlphaFoldDB" id="A0A174J3U6"/>
<dbReference type="Pfam" id="PF04138">
    <property type="entry name" value="GtrA_DPMS_TM"/>
    <property type="match status" value="1"/>
</dbReference>
<sequence length="135" mass="15625">MRKALAQPHTKQFLKFAVVGLISFGIDWGMLIALVELFHLDFLMSTTVSFTTSVVVNYWLSMKYVFDHREGMSRKREFTIFTILSVIGLGLNDLYMFVGVTFLSIGYQAMKAIATFLVTWYNYFSRRFFLEGARS</sequence>
<dbReference type="PANTHER" id="PTHR38459:SF1">
    <property type="entry name" value="PROPHAGE BACTOPRENOL-LINKED GLUCOSE TRANSLOCASE HOMOLOG"/>
    <property type="match status" value="1"/>
</dbReference>
<evidence type="ECO:0000313" key="11">
    <source>
        <dbReference type="Proteomes" id="UP000481598"/>
    </source>
</evidence>
<evidence type="ECO:0000256" key="3">
    <source>
        <dbReference type="ARBA" id="ARBA00022692"/>
    </source>
</evidence>
<keyword evidence="5 6" id="KW-0472">Membrane</keyword>
<dbReference type="Proteomes" id="UP000095454">
    <property type="component" value="Unassembled WGS sequence"/>
</dbReference>
<evidence type="ECO:0000313" key="10">
    <source>
        <dbReference type="Proteomes" id="UP000095454"/>
    </source>
</evidence>
<dbReference type="InterPro" id="IPR051401">
    <property type="entry name" value="GtrA_CellWall_Glycosyl"/>
</dbReference>
<organism evidence="8 10">
    <name type="scientific">Collinsella aerofaciens</name>
    <dbReference type="NCBI Taxonomy" id="74426"/>
    <lineage>
        <taxon>Bacteria</taxon>
        <taxon>Bacillati</taxon>
        <taxon>Actinomycetota</taxon>
        <taxon>Coriobacteriia</taxon>
        <taxon>Coriobacteriales</taxon>
        <taxon>Coriobacteriaceae</taxon>
        <taxon>Collinsella</taxon>
    </lineage>
</organism>
<evidence type="ECO:0000313" key="9">
    <source>
        <dbReference type="EMBL" id="MZJ85949.1"/>
    </source>
</evidence>
<gene>
    <name evidence="8" type="ORF">ERS852514_00588</name>
    <name evidence="9" type="ORF">GT635_05685</name>
</gene>
<protein>
    <submittedName>
        <fullName evidence="9">GtrA family protein</fullName>
    </submittedName>
    <submittedName>
        <fullName evidence="8">GtrA-like protein</fullName>
    </submittedName>
</protein>
<feature type="transmembrane region" description="Helical" evidence="6">
    <location>
        <begin position="78"/>
        <end position="98"/>
    </location>
</feature>
<evidence type="ECO:0000259" key="7">
    <source>
        <dbReference type="Pfam" id="PF04138"/>
    </source>
</evidence>
<proteinExistence type="inferred from homology"/>